<keyword evidence="2 5" id="KW-0812">Transmembrane</keyword>
<dbReference type="Gene3D" id="1.20.120.550">
    <property type="entry name" value="Membrane associated eicosanoid/glutathione metabolism-like domain"/>
    <property type="match status" value="1"/>
</dbReference>
<dbReference type="PANTHER" id="PTHR35371:SF1">
    <property type="entry name" value="BLR7753 PROTEIN"/>
    <property type="match status" value="1"/>
</dbReference>
<dbReference type="InterPro" id="IPR001129">
    <property type="entry name" value="Membr-assoc_MAPEG"/>
</dbReference>
<dbReference type="InterPro" id="IPR023352">
    <property type="entry name" value="MAPEG-like_dom_sf"/>
</dbReference>
<organism evidence="6 7">
    <name type="scientific">Maritimibacter harenae</name>
    <dbReference type="NCBI Taxonomy" id="2606218"/>
    <lineage>
        <taxon>Bacteria</taxon>
        <taxon>Pseudomonadati</taxon>
        <taxon>Pseudomonadota</taxon>
        <taxon>Alphaproteobacteria</taxon>
        <taxon>Rhodobacterales</taxon>
        <taxon>Roseobacteraceae</taxon>
        <taxon>Maritimibacter</taxon>
    </lineage>
</organism>
<gene>
    <name evidence="6" type="ORF">GQE99_20870</name>
</gene>
<comment type="subcellular location">
    <subcellularLocation>
        <location evidence="1">Membrane</location>
    </subcellularLocation>
</comment>
<proteinExistence type="predicted"/>
<evidence type="ECO:0000256" key="2">
    <source>
        <dbReference type="ARBA" id="ARBA00022692"/>
    </source>
</evidence>
<evidence type="ECO:0000256" key="1">
    <source>
        <dbReference type="ARBA" id="ARBA00004370"/>
    </source>
</evidence>
<feature type="transmembrane region" description="Helical" evidence="5">
    <location>
        <begin position="78"/>
        <end position="97"/>
    </location>
</feature>
<evidence type="ECO:0008006" key="8">
    <source>
        <dbReference type="Google" id="ProtNLM"/>
    </source>
</evidence>
<dbReference type="EMBL" id="WTUX01000069">
    <property type="protein sequence ID" value="MZR15470.1"/>
    <property type="molecule type" value="Genomic_DNA"/>
</dbReference>
<name>A0A845M551_9RHOB</name>
<feature type="transmembrane region" description="Helical" evidence="5">
    <location>
        <begin position="6"/>
        <end position="24"/>
    </location>
</feature>
<accession>A0A845M551</accession>
<evidence type="ECO:0000313" key="6">
    <source>
        <dbReference type="EMBL" id="MZR15470.1"/>
    </source>
</evidence>
<reference evidence="6 7" key="1">
    <citation type="submission" date="2019-12" db="EMBL/GenBank/DDBJ databases">
        <title>Maritimibacter sp. nov. sp. isolated from sea sand.</title>
        <authorList>
            <person name="Kim J."/>
            <person name="Jeong S.E."/>
            <person name="Jung H.S."/>
            <person name="Jeon C.O."/>
        </authorList>
    </citation>
    <scope>NUCLEOTIDE SEQUENCE [LARGE SCALE GENOMIC DNA]</scope>
    <source>
        <strain evidence="6 7">DP07</strain>
    </source>
</reference>
<sequence>MLSWILAAIVLHAIYVFTPTLLYFPTEGVSRHMGGRDDLPPAPPLVGRARRALANWQESLPIFILLALLAVVRDVDVATGAAVFVIARLAYLPLYLTGIPGLRTLAWVVAVVGLVMMALGLF</sequence>
<keyword evidence="4 5" id="KW-0472">Membrane</keyword>
<evidence type="ECO:0000256" key="5">
    <source>
        <dbReference type="SAM" id="Phobius"/>
    </source>
</evidence>
<evidence type="ECO:0000313" key="7">
    <source>
        <dbReference type="Proteomes" id="UP000467322"/>
    </source>
</evidence>
<keyword evidence="3 5" id="KW-1133">Transmembrane helix</keyword>
<dbReference type="Proteomes" id="UP000467322">
    <property type="component" value="Unassembled WGS sequence"/>
</dbReference>
<dbReference type="GO" id="GO:0016020">
    <property type="term" value="C:membrane"/>
    <property type="evidence" value="ECO:0007669"/>
    <property type="project" value="UniProtKB-SubCell"/>
</dbReference>
<evidence type="ECO:0000256" key="4">
    <source>
        <dbReference type="ARBA" id="ARBA00023136"/>
    </source>
</evidence>
<evidence type="ECO:0000256" key="3">
    <source>
        <dbReference type="ARBA" id="ARBA00022989"/>
    </source>
</evidence>
<dbReference type="SUPFAM" id="SSF161084">
    <property type="entry name" value="MAPEG domain-like"/>
    <property type="match status" value="1"/>
</dbReference>
<protein>
    <recommendedName>
        <fullName evidence="8">MAPEG family protein</fullName>
    </recommendedName>
</protein>
<dbReference type="Pfam" id="PF01124">
    <property type="entry name" value="MAPEG"/>
    <property type="match status" value="1"/>
</dbReference>
<dbReference type="PANTHER" id="PTHR35371">
    <property type="entry name" value="INNER MEMBRANE PROTEIN"/>
    <property type="match status" value="1"/>
</dbReference>
<comment type="caution">
    <text evidence="6">The sequence shown here is derived from an EMBL/GenBank/DDBJ whole genome shotgun (WGS) entry which is preliminary data.</text>
</comment>
<feature type="transmembrane region" description="Helical" evidence="5">
    <location>
        <begin position="53"/>
        <end position="72"/>
    </location>
</feature>
<feature type="transmembrane region" description="Helical" evidence="5">
    <location>
        <begin position="104"/>
        <end position="121"/>
    </location>
</feature>
<dbReference type="RefSeq" id="WP_161353858.1">
    <property type="nucleotide sequence ID" value="NZ_WTUX01000069.1"/>
</dbReference>
<dbReference type="AlphaFoldDB" id="A0A845M551"/>
<keyword evidence="7" id="KW-1185">Reference proteome</keyword>